<gene>
    <name evidence="15" type="ORF">MBSD_1931</name>
</gene>
<dbReference type="InterPro" id="IPR039426">
    <property type="entry name" value="TonB-dep_rcpt-like"/>
</dbReference>
<organism evidence="15">
    <name type="scientific">Mizugakiibacter sediminis</name>
    <dbReference type="NCBI Taxonomy" id="1475481"/>
    <lineage>
        <taxon>Bacteria</taxon>
        <taxon>Pseudomonadati</taxon>
        <taxon>Pseudomonadota</taxon>
        <taxon>Gammaproteobacteria</taxon>
        <taxon>Lysobacterales</taxon>
        <taxon>Rhodanobacteraceae</taxon>
        <taxon>Mizugakiibacter</taxon>
    </lineage>
</organism>
<sequence>MWKPALPAFALAAACAAAHAQTVADQPEIVVTASRVATTVDATLADVSVITRADIDASGAPDLYELLRMQAGVDIARSGGPGQQTAVFLRGGNSNHVLVLIDGVRAASANTGAIDWSQLPLDAVERIEIVRGPRASYWGSDAIGGVIQIFTRKLDGPRAAVRYGSYQDAAGSAGIGRWDERGGFSVQAGLRHVTGFSAQNPQGFSFDPDDDGYRNKNLAAQGAWRLGTQLLSAALLRSDGENDFDQGRSRVIEQSAGISLDGTLAEGWTHRLSFGSERDALRTPDFFSLAKSHRESLTWQNTFALTARQRLIAGLEYVREHGEERDTFADAVQFADSRHNAAAFAGWQGGAGRFDWELAARRDQNSEFGGATTGSAALGLRLSDWARLTGSWGKAFRGPSLSEQFSPGFGGLFAGNPQLRPERSHSGELALELTPTPALRAKLAAYRTDVRDLIDFTGADFRAENTDRARIDGTELELDWRGGAWGVSAGAAWQHARDAETGTPLLRRPRHKGNLLLTRAFGARVDAGVELVAASPSPDFGGALPGYAIFNARLGIALAPAWRLQLRAENLGDRDYALIRGFNTPGRSGWVELAWQPQPPR</sequence>
<proteinExistence type="inferred from homology"/>
<evidence type="ECO:0000259" key="14">
    <source>
        <dbReference type="Pfam" id="PF07715"/>
    </source>
</evidence>
<evidence type="ECO:0000256" key="11">
    <source>
        <dbReference type="RuleBase" id="RU003357"/>
    </source>
</evidence>
<comment type="subcellular location">
    <subcellularLocation>
        <location evidence="1 10">Cell outer membrane</location>
        <topology evidence="1 10">Multi-pass membrane protein</topology>
    </subcellularLocation>
</comment>
<dbReference type="PROSITE" id="PS52016">
    <property type="entry name" value="TONB_DEPENDENT_REC_3"/>
    <property type="match status" value="1"/>
</dbReference>
<dbReference type="PANTHER" id="PTHR30069:SF53">
    <property type="entry name" value="COLICIN I RECEPTOR-RELATED"/>
    <property type="match status" value="1"/>
</dbReference>
<protein>
    <recommendedName>
        <fullName evidence="16">TonB-dependent receptor</fullName>
    </recommendedName>
</protein>
<keyword evidence="7 11" id="KW-0798">TonB box</keyword>
<evidence type="ECO:0000256" key="12">
    <source>
        <dbReference type="SAM" id="SignalP"/>
    </source>
</evidence>
<evidence type="ECO:0000256" key="3">
    <source>
        <dbReference type="ARBA" id="ARBA00022452"/>
    </source>
</evidence>
<dbReference type="GO" id="GO:0009279">
    <property type="term" value="C:cell outer membrane"/>
    <property type="evidence" value="ECO:0007669"/>
    <property type="project" value="UniProtKB-SubCell"/>
</dbReference>
<keyword evidence="5 12" id="KW-0732">Signal</keyword>
<dbReference type="Pfam" id="PF07715">
    <property type="entry name" value="Plug"/>
    <property type="match status" value="1"/>
</dbReference>
<dbReference type="Gene3D" id="2.40.170.20">
    <property type="entry name" value="TonB-dependent receptor, beta-barrel domain"/>
    <property type="match status" value="1"/>
</dbReference>
<reference evidence="15" key="1">
    <citation type="submission" date="2015-03" db="EMBL/GenBank/DDBJ databases">
        <title>Draft genome sequence of Mizugakiibacter sediminis skMP5.</title>
        <authorList>
            <person name="Watanabe T."/>
            <person name="Kojima H."/>
            <person name="Fukui M."/>
        </authorList>
    </citation>
    <scope>NUCLEOTIDE SEQUENCE</scope>
    <source>
        <strain evidence="15">SkMP5</strain>
    </source>
</reference>
<feature type="signal peptide" evidence="12">
    <location>
        <begin position="1"/>
        <end position="20"/>
    </location>
</feature>
<evidence type="ECO:0000256" key="6">
    <source>
        <dbReference type="ARBA" id="ARBA00023065"/>
    </source>
</evidence>
<dbReference type="PANTHER" id="PTHR30069">
    <property type="entry name" value="TONB-DEPENDENT OUTER MEMBRANE RECEPTOR"/>
    <property type="match status" value="1"/>
</dbReference>
<evidence type="ECO:0000256" key="10">
    <source>
        <dbReference type="PROSITE-ProRule" id="PRU01360"/>
    </source>
</evidence>
<evidence type="ECO:0000256" key="8">
    <source>
        <dbReference type="ARBA" id="ARBA00023136"/>
    </source>
</evidence>
<dbReference type="Gene3D" id="2.170.130.10">
    <property type="entry name" value="TonB-dependent receptor, plug domain"/>
    <property type="match status" value="1"/>
</dbReference>
<dbReference type="CDD" id="cd01347">
    <property type="entry name" value="ligand_gated_channel"/>
    <property type="match status" value="1"/>
</dbReference>
<dbReference type="InterPro" id="IPR012910">
    <property type="entry name" value="Plug_dom"/>
</dbReference>
<keyword evidence="9 10" id="KW-0998">Cell outer membrane</keyword>
<comment type="similarity">
    <text evidence="10 11">Belongs to the TonB-dependent receptor family.</text>
</comment>
<dbReference type="AlphaFoldDB" id="A0A0U1PBQ3"/>
<name>A0A0U1PBQ3_9GAMM</name>
<evidence type="ECO:0000256" key="7">
    <source>
        <dbReference type="ARBA" id="ARBA00023077"/>
    </source>
</evidence>
<evidence type="ECO:0000256" key="2">
    <source>
        <dbReference type="ARBA" id="ARBA00022448"/>
    </source>
</evidence>
<dbReference type="HOGENOM" id="CLU_008287_18_5_6"/>
<evidence type="ECO:0008006" key="16">
    <source>
        <dbReference type="Google" id="ProtNLM"/>
    </source>
</evidence>
<evidence type="ECO:0000256" key="4">
    <source>
        <dbReference type="ARBA" id="ARBA00022692"/>
    </source>
</evidence>
<keyword evidence="3 10" id="KW-1134">Transmembrane beta strand</keyword>
<dbReference type="Pfam" id="PF00593">
    <property type="entry name" value="TonB_dep_Rec_b-barrel"/>
    <property type="match status" value="1"/>
</dbReference>
<evidence type="ECO:0000313" key="15">
    <source>
        <dbReference type="EMBL" id="GAN45384.1"/>
    </source>
</evidence>
<keyword evidence="4 10" id="KW-0812">Transmembrane</keyword>
<dbReference type="GO" id="GO:0006811">
    <property type="term" value="P:monoatomic ion transport"/>
    <property type="evidence" value="ECO:0007669"/>
    <property type="project" value="UniProtKB-KW"/>
</dbReference>
<accession>A0A0U1PBQ3</accession>
<dbReference type="InterPro" id="IPR036942">
    <property type="entry name" value="Beta-barrel_TonB_sf"/>
</dbReference>
<dbReference type="InterPro" id="IPR000531">
    <property type="entry name" value="Beta-barrel_TonB"/>
</dbReference>
<dbReference type="PROSITE" id="PS51257">
    <property type="entry name" value="PROKAR_LIPOPROTEIN"/>
    <property type="match status" value="1"/>
</dbReference>
<evidence type="ECO:0000256" key="9">
    <source>
        <dbReference type="ARBA" id="ARBA00023237"/>
    </source>
</evidence>
<dbReference type="InterPro" id="IPR037066">
    <property type="entry name" value="Plug_dom_sf"/>
</dbReference>
<dbReference type="GO" id="GO:0015889">
    <property type="term" value="P:cobalamin transport"/>
    <property type="evidence" value="ECO:0007669"/>
    <property type="project" value="TreeGrafter"/>
</dbReference>
<evidence type="ECO:0000256" key="5">
    <source>
        <dbReference type="ARBA" id="ARBA00022729"/>
    </source>
</evidence>
<feature type="domain" description="TonB-dependent receptor-like beta-barrel" evidence="13">
    <location>
        <begin position="172"/>
        <end position="571"/>
    </location>
</feature>
<keyword evidence="6" id="KW-0406">Ion transport</keyword>
<evidence type="ECO:0000256" key="1">
    <source>
        <dbReference type="ARBA" id="ARBA00004571"/>
    </source>
</evidence>
<dbReference type="SUPFAM" id="SSF56935">
    <property type="entry name" value="Porins"/>
    <property type="match status" value="1"/>
</dbReference>
<keyword evidence="2 10" id="KW-0813">Transport</keyword>
<dbReference type="EMBL" id="DF952380">
    <property type="protein sequence ID" value="GAN45384.1"/>
    <property type="molecule type" value="Genomic_DNA"/>
</dbReference>
<evidence type="ECO:0000259" key="13">
    <source>
        <dbReference type="Pfam" id="PF00593"/>
    </source>
</evidence>
<feature type="domain" description="TonB-dependent receptor plug" evidence="14">
    <location>
        <begin position="42"/>
        <end position="146"/>
    </location>
</feature>
<keyword evidence="8 10" id="KW-0472">Membrane</keyword>
<feature type="chain" id="PRO_5006712651" description="TonB-dependent receptor" evidence="12">
    <location>
        <begin position="21"/>
        <end position="601"/>
    </location>
</feature>